<feature type="domain" description="2EXR" evidence="2">
    <location>
        <begin position="34"/>
        <end position="149"/>
    </location>
</feature>
<accession>A0ABR4D114</accession>
<gene>
    <name evidence="3" type="ORF">VTL71DRAFT_793</name>
</gene>
<organism evidence="3 4">
    <name type="scientific">Oculimacula yallundae</name>
    <dbReference type="NCBI Taxonomy" id="86028"/>
    <lineage>
        <taxon>Eukaryota</taxon>
        <taxon>Fungi</taxon>
        <taxon>Dikarya</taxon>
        <taxon>Ascomycota</taxon>
        <taxon>Pezizomycotina</taxon>
        <taxon>Leotiomycetes</taxon>
        <taxon>Helotiales</taxon>
        <taxon>Ploettnerulaceae</taxon>
        <taxon>Oculimacula</taxon>
    </lineage>
</organism>
<reference evidence="3 4" key="1">
    <citation type="journal article" date="2024" name="Commun. Biol.">
        <title>Comparative genomic analysis of thermophilic fungi reveals convergent evolutionary adaptations and gene losses.</title>
        <authorList>
            <person name="Steindorff A.S."/>
            <person name="Aguilar-Pontes M.V."/>
            <person name="Robinson A.J."/>
            <person name="Andreopoulos B."/>
            <person name="LaButti K."/>
            <person name="Kuo A."/>
            <person name="Mondo S."/>
            <person name="Riley R."/>
            <person name="Otillar R."/>
            <person name="Haridas S."/>
            <person name="Lipzen A."/>
            <person name="Grimwood J."/>
            <person name="Schmutz J."/>
            <person name="Clum A."/>
            <person name="Reid I.D."/>
            <person name="Moisan M.C."/>
            <person name="Butler G."/>
            <person name="Nguyen T.T.M."/>
            <person name="Dewar K."/>
            <person name="Conant G."/>
            <person name="Drula E."/>
            <person name="Henrissat B."/>
            <person name="Hansel C."/>
            <person name="Singer S."/>
            <person name="Hutchinson M.I."/>
            <person name="de Vries R.P."/>
            <person name="Natvig D.O."/>
            <person name="Powell A.J."/>
            <person name="Tsang A."/>
            <person name="Grigoriev I.V."/>
        </authorList>
    </citation>
    <scope>NUCLEOTIDE SEQUENCE [LARGE SCALE GENOMIC DNA]</scope>
    <source>
        <strain evidence="3 4">CBS 494.80</strain>
    </source>
</reference>
<dbReference type="Pfam" id="PF20150">
    <property type="entry name" value="2EXR"/>
    <property type="match status" value="1"/>
</dbReference>
<dbReference type="EMBL" id="JAZHXI010000001">
    <property type="protein sequence ID" value="KAL2075850.1"/>
    <property type="molecule type" value="Genomic_DNA"/>
</dbReference>
<sequence>MSNNPQLEVPTTSEFASSSSTQNEPEPEPTLQSFTCFPNLPIELRLRIYRETFGKPNHVHLDGALIHIPQPGIYRDPWKRKGSLPLFLHVCRESQAEVLRFYRLVAQGEYDEDRKGPDLDVIDDFFYLDFGFSRRVTVPKAIWFSDRRDSAYITLDHDAKRSTLQLLQTLRDPSSPGQIIASTVRNLEIQIVLCYCICSGLMPSVSINEYHGQYIKDLLPFFSGIEKLCISCKPITILGHSTRASNKLRDHVLPGIKVWLEQEKSHFNNGKPPEVYFSPSLKDGGTVMPTPPLVPSPSTTGPNTT</sequence>
<keyword evidence="4" id="KW-1185">Reference proteome</keyword>
<dbReference type="Proteomes" id="UP001595075">
    <property type="component" value="Unassembled WGS sequence"/>
</dbReference>
<comment type="caution">
    <text evidence="3">The sequence shown here is derived from an EMBL/GenBank/DDBJ whole genome shotgun (WGS) entry which is preliminary data.</text>
</comment>
<protein>
    <recommendedName>
        <fullName evidence="2">2EXR domain-containing protein</fullName>
    </recommendedName>
</protein>
<proteinExistence type="predicted"/>
<evidence type="ECO:0000313" key="4">
    <source>
        <dbReference type="Proteomes" id="UP001595075"/>
    </source>
</evidence>
<feature type="region of interest" description="Disordered" evidence="1">
    <location>
        <begin position="1"/>
        <end position="32"/>
    </location>
</feature>
<evidence type="ECO:0000259" key="2">
    <source>
        <dbReference type="Pfam" id="PF20150"/>
    </source>
</evidence>
<dbReference type="PANTHER" id="PTHR35910:SF6">
    <property type="entry name" value="2EXR DOMAIN-CONTAINING PROTEIN"/>
    <property type="match status" value="1"/>
</dbReference>
<dbReference type="InterPro" id="IPR045518">
    <property type="entry name" value="2EXR"/>
</dbReference>
<evidence type="ECO:0000313" key="3">
    <source>
        <dbReference type="EMBL" id="KAL2075850.1"/>
    </source>
</evidence>
<evidence type="ECO:0000256" key="1">
    <source>
        <dbReference type="SAM" id="MobiDB-lite"/>
    </source>
</evidence>
<dbReference type="PANTHER" id="PTHR35910">
    <property type="entry name" value="2EXR DOMAIN-CONTAINING PROTEIN"/>
    <property type="match status" value="1"/>
</dbReference>
<name>A0ABR4D114_9HELO</name>